<sequence length="238" mass="26603">MNPSLRSSPAFSRASSGLALRSSGGFPRTTDLARRYATQSDMGRGASGPATPRRRNVTVLSDDGRYEWGELSGREKAARATQQSFNFVVVLAGAVLTGGVFYLLYTEVFSPNSRTWQYEKAVERIKNDSRCTDLLGDRREITAFGENTGSRWARNRPIASSIDKDRLGREHLKMNFHVEGPRNSGVVFVHMIKSHDQNDWQYHLLALEVNGHSRIVLEQAPEKPGVGKALKLLGIQWR</sequence>
<dbReference type="Proteomes" id="UP001177260">
    <property type="component" value="Unassembled WGS sequence"/>
</dbReference>
<evidence type="ECO:0000313" key="2">
    <source>
        <dbReference type="Proteomes" id="UP001177260"/>
    </source>
</evidence>
<comment type="caution">
    <text evidence="1">The sequence shown here is derived from an EMBL/GenBank/DDBJ whole genome shotgun (WGS) entry which is preliminary data.</text>
</comment>
<organism evidence="1 2">
    <name type="scientific">Aspergillus melleus</name>
    <dbReference type="NCBI Taxonomy" id="138277"/>
    <lineage>
        <taxon>Eukaryota</taxon>
        <taxon>Fungi</taxon>
        <taxon>Dikarya</taxon>
        <taxon>Ascomycota</taxon>
        <taxon>Pezizomycotina</taxon>
        <taxon>Eurotiomycetes</taxon>
        <taxon>Eurotiomycetidae</taxon>
        <taxon>Eurotiales</taxon>
        <taxon>Aspergillaceae</taxon>
        <taxon>Aspergillus</taxon>
        <taxon>Aspergillus subgen. Circumdati</taxon>
    </lineage>
</organism>
<dbReference type="EMBL" id="JAOPJF010000120">
    <property type="protein sequence ID" value="KAK1139012.1"/>
    <property type="molecule type" value="Genomic_DNA"/>
</dbReference>
<keyword evidence="2" id="KW-1185">Reference proteome</keyword>
<name>A0ACC3AND4_9EURO</name>
<protein>
    <submittedName>
        <fullName evidence="1">Mitochondrial import inner membrane translocase subunit tim21</fullName>
    </submittedName>
</protein>
<gene>
    <name evidence="1" type="primary">TIM21</name>
    <name evidence="1" type="ORF">N8T08_001591</name>
</gene>
<reference evidence="1 2" key="1">
    <citation type="journal article" date="2023" name="ACS Omega">
        <title>Identification of the Neoaspergillic Acid Biosynthesis Gene Cluster by Establishing an In Vitro CRISPR-Ribonucleoprotein Genetic System in Aspergillus melleus.</title>
        <authorList>
            <person name="Yuan B."/>
            <person name="Grau M.F."/>
            <person name="Murata R.M."/>
            <person name="Torok T."/>
            <person name="Venkateswaran K."/>
            <person name="Stajich J.E."/>
            <person name="Wang C.C.C."/>
        </authorList>
    </citation>
    <scope>NUCLEOTIDE SEQUENCE [LARGE SCALE GENOMIC DNA]</scope>
    <source>
        <strain evidence="1 2">IMV 1140</strain>
    </source>
</reference>
<proteinExistence type="predicted"/>
<evidence type="ECO:0000313" key="1">
    <source>
        <dbReference type="EMBL" id="KAK1139012.1"/>
    </source>
</evidence>
<accession>A0ACC3AND4</accession>